<dbReference type="SUPFAM" id="SSF56672">
    <property type="entry name" value="DNA/RNA polymerases"/>
    <property type="match status" value="1"/>
</dbReference>
<protein>
    <recommendedName>
        <fullName evidence="15">DNA polymerase IV</fullName>
        <shortName evidence="15">Pol IV</shortName>
        <ecNumber evidence="15">2.7.7.7</ecNumber>
    </recommendedName>
</protein>
<dbReference type="InterPro" id="IPR022880">
    <property type="entry name" value="DNApol_IV"/>
</dbReference>
<comment type="catalytic activity">
    <reaction evidence="14 15">
        <text>DNA(n) + a 2'-deoxyribonucleoside 5'-triphosphate = DNA(n+1) + diphosphate</text>
        <dbReference type="Rhea" id="RHEA:22508"/>
        <dbReference type="Rhea" id="RHEA-COMP:17339"/>
        <dbReference type="Rhea" id="RHEA-COMP:17340"/>
        <dbReference type="ChEBI" id="CHEBI:33019"/>
        <dbReference type="ChEBI" id="CHEBI:61560"/>
        <dbReference type="ChEBI" id="CHEBI:173112"/>
        <dbReference type="EC" id="2.7.7.7"/>
    </reaction>
</comment>
<keyword evidence="7 15" id="KW-0235">DNA replication</keyword>
<keyword evidence="6 15" id="KW-0548">Nucleotidyltransferase</keyword>
<keyword evidence="3 15" id="KW-0515">Mutator protein</keyword>
<evidence type="ECO:0000256" key="9">
    <source>
        <dbReference type="ARBA" id="ARBA00022763"/>
    </source>
</evidence>
<sequence>MRIIFHIDFDYFFAQCEEIRNHTLKTKPVCVCIFSDRGGDSGAIATSNYIARKYGVKSGMPIKFAKARLKDIPESAFLPADFPYYSEISQKAMEIMKNYADIFEYVGRDEAYLDVTKRTEVKFSNATHLAQQLKNQIRTEIKMTCTVGISGNKLVSKIASGFKKPDGLTVVEPENVETFLGQLKVGDIPGIGKVTEEKFAEMNLRTIADLRKLDIFTLNKMFGRKISSYMYNAARGIDDDPVAERADTIQYSRIVTLKQDSKDFGFLSEAIDEICSDLHQTILKHKKMFRTVTIQFVQSDLTNKTKSKTLRNPTSSLDELKKASIILLQEALVDQTNNVRRLGVKVSELSDMEGQSSITNFF</sequence>
<feature type="binding site" evidence="15">
    <location>
        <position position="109"/>
    </location>
    <ligand>
        <name>Mg(2+)</name>
        <dbReference type="ChEBI" id="CHEBI:18420"/>
    </ligand>
</feature>
<dbReference type="InterPro" id="IPR001126">
    <property type="entry name" value="UmuC"/>
</dbReference>
<keyword evidence="9 15" id="KW-0227">DNA damage</keyword>
<dbReference type="InterPro" id="IPR043502">
    <property type="entry name" value="DNA/RNA_pol_sf"/>
</dbReference>
<dbReference type="GO" id="GO:0000287">
    <property type="term" value="F:magnesium ion binding"/>
    <property type="evidence" value="ECO:0007669"/>
    <property type="project" value="UniProtKB-UniRule"/>
</dbReference>
<organism evidence="17 18">
    <name type="scientific">Candidatus Nitrosotenuis cloacae</name>
    <dbReference type="NCBI Taxonomy" id="1603555"/>
    <lineage>
        <taxon>Archaea</taxon>
        <taxon>Nitrososphaerota</taxon>
        <taxon>Candidatus Nitrosotenuis</taxon>
    </lineage>
</organism>
<dbReference type="Gene3D" id="3.40.1170.60">
    <property type="match status" value="1"/>
</dbReference>
<comment type="cofactor">
    <cofactor evidence="15">
        <name>Mg(2+)</name>
        <dbReference type="ChEBI" id="CHEBI:18420"/>
    </cofactor>
    <text evidence="15">Binds 2 magnesium ions per subunit.</text>
</comment>
<dbReference type="GO" id="GO:0042276">
    <property type="term" value="P:error-prone translesion synthesis"/>
    <property type="evidence" value="ECO:0007669"/>
    <property type="project" value="TreeGrafter"/>
</dbReference>
<keyword evidence="18" id="KW-1185">Reference proteome</keyword>
<evidence type="ECO:0000313" key="18">
    <source>
        <dbReference type="Proteomes" id="UP000266745"/>
    </source>
</evidence>
<feature type="active site" evidence="15">
    <location>
        <position position="110"/>
    </location>
</feature>
<evidence type="ECO:0000256" key="12">
    <source>
        <dbReference type="ARBA" id="ARBA00023125"/>
    </source>
</evidence>
<dbReference type="InterPro" id="IPR017961">
    <property type="entry name" value="DNA_pol_Y-fam_little_finger"/>
</dbReference>
<evidence type="ECO:0000256" key="4">
    <source>
        <dbReference type="ARBA" id="ARBA00022490"/>
    </source>
</evidence>
<dbReference type="NCBIfam" id="NF002677">
    <property type="entry name" value="PRK02406.1"/>
    <property type="match status" value="1"/>
</dbReference>
<dbReference type="InterPro" id="IPR036775">
    <property type="entry name" value="DNA_pol_Y-fam_lit_finger_sf"/>
</dbReference>
<dbReference type="HAMAP" id="MF_01113">
    <property type="entry name" value="DNApol_IV"/>
    <property type="match status" value="1"/>
</dbReference>
<accession>A0A3G1B3K9</accession>
<feature type="site" description="Substrate discrimination" evidence="15">
    <location>
        <position position="13"/>
    </location>
</feature>
<dbReference type="EC" id="2.7.7.7" evidence="15"/>
<keyword evidence="11 15" id="KW-0239">DNA-directed DNA polymerase</keyword>
<keyword evidence="5 15" id="KW-0808">Transferase</keyword>
<feature type="binding site" evidence="15">
    <location>
        <position position="8"/>
    </location>
    <ligand>
        <name>Mg(2+)</name>
        <dbReference type="ChEBI" id="CHEBI:18420"/>
    </ligand>
</feature>
<dbReference type="STRING" id="1603555.SU86_002925"/>
<dbReference type="Gene3D" id="3.30.70.270">
    <property type="match status" value="1"/>
</dbReference>
<dbReference type="Pfam" id="PF11799">
    <property type="entry name" value="IMS_C"/>
    <property type="match status" value="1"/>
</dbReference>
<dbReference type="AlphaFoldDB" id="A0A3G1B3K9"/>
<name>A0A3G1B3K9_9ARCH</name>
<dbReference type="Proteomes" id="UP000266745">
    <property type="component" value="Chromosome"/>
</dbReference>
<dbReference type="GO" id="GO:0006281">
    <property type="term" value="P:DNA repair"/>
    <property type="evidence" value="ECO:0007669"/>
    <property type="project" value="UniProtKB-UniRule"/>
</dbReference>
<evidence type="ECO:0000256" key="11">
    <source>
        <dbReference type="ARBA" id="ARBA00022932"/>
    </source>
</evidence>
<dbReference type="Pfam" id="PF21999">
    <property type="entry name" value="IMS_HHH_1"/>
    <property type="match status" value="1"/>
</dbReference>
<evidence type="ECO:0000256" key="15">
    <source>
        <dbReference type="HAMAP-Rule" id="MF_01113"/>
    </source>
</evidence>
<dbReference type="PANTHER" id="PTHR11076:SF33">
    <property type="entry name" value="DNA POLYMERASE KAPPA"/>
    <property type="match status" value="1"/>
</dbReference>
<dbReference type="GO" id="GO:0005737">
    <property type="term" value="C:cytoplasm"/>
    <property type="evidence" value="ECO:0007669"/>
    <property type="project" value="UniProtKB-SubCell"/>
</dbReference>
<evidence type="ECO:0000256" key="3">
    <source>
        <dbReference type="ARBA" id="ARBA00022457"/>
    </source>
</evidence>
<dbReference type="PANTHER" id="PTHR11076">
    <property type="entry name" value="DNA REPAIR POLYMERASE UMUC / TRANSFERASE FAMILY MEMBER"/>
    <property type="match status" value="1"/>
</dbReference>
<dbReference type="EMBL" id="CP011097">
    <property type="protein sequence ID" value="AJZ75501.1"/>
    <property type="molecule type" value="Genomic_DNA"/>
</dbReference>
<keyword evidence="4 15" id="KW-0963">Cytoplasm</keyword>
<comment type="subunit">
    <text evidence="15">Monomer.</text>
</comment>
<dbReference type="GO" id="GO:0003684">
    <property type="term" value="F:damaged DNA binding"/>
    <property type="evidence" value="ECO:0007669"/>
    <property type="project" value="InterPro"/>
</dbReference>
<feature type="domain" description="UmuC" evidence="16">
    <location>
        <begin position="4"/>
        <end position="192"/>
    </location>
</feature>
<evidence type="ECO:0000256" key="10">
    <source>
        <dbReference type="ARBA" id="ARBA00022842"/>
    </source>
</evidence>
<dbReference type="CDD" id="cd03586">
    <property type="entry name" value="PolY_Pol_IV_kappa"/>
    <property type="match status" value="1"/>
</dbReference>
<dbReference type="InterPro" id="IPR050116">
    <property type="entry name" value="DNA_polymerase-Y"/>
</dbReference>
<dbReference type="GO" id="GO:0006261">
    <property type="term" value="P:DNA-templated DNA replication"/>
    <property type="evidence" value="ECO:0007669"/>
    <property type="project" value="UniProtKB-UniRule"/>
</dbReference>
<evidence type="ECO:0000313" key="17">
    <source>
        <dbReference type="EMBL" id="AJZ75501.1"/>
    </source>
</evidence>
<evidence type="ECO:0000256" key="2">
    <source>
        <dbReference type="ARBA" id="ARBA00010945"/>
    </source>
</evidence>
<dbReference type="InterPro" id="IPR053848">
    <property type="entry name" value="IMS_HHH_1"/>
</dbReference>
<evidence type="ECO:0000256" key="14">
    <source>
        <dbReference type="ARBA" id="ARBA00049244"/>
    </source>
</evidence>
<dbReference type="KEGG" id="tah:SU86_002925"/>
<keyword evidence="12 15" id="KW-0238">DNA-binding</keyword>
<dbReference type="InterPro" id="IPR043128">
    <property type="entry name" value="Rev_trsase/Diguanyl_cyclase"/>
</dbReference>
<dbReference type="SUPFAM" id="SSF100879">
    <property type="entry name" value="Lesion bypass DNA polymerase (Y-family), little finger domain"/>
    <property type="match status" value="1"/>
</dbReference>
<gene>
    <name evidence="15" type="primary">dbh</name>
    <name evidence="17" type="ORF">SU86_002925</name>
</gene>
<keyword evidence="8 15" id="KW-0479">Metal-binding</keyword>
<dbReference type="PROSITE" id="PS50173">
    <property type="entry name" value="UMUC"/>
    <property type="match status" value="1"/>
</dbReference>
<comment type="subcellular location">
    <subcellularLocation>
        <location evidence="1 15">Cytoplasm</location>
    </subcellularLocation>
</comment>
<comment type="function">
    <text evidence="15">Poorly processive, error-prone DNA polymerase involved in untargeted mutagenesis. Copies undamaged DNA at stalled replication forks, which arise in vivo from mismatched or misaligned primer ends. These misaligned primers can be extended by PolIV. Exhibits no 3'-5' exonuclease (proofreading) activity. May be involved in translesional synthesis.</text>
</comment>
<evidence type="ECO:0000259" key="16">
    <source>
        <dbReference type="PROSITE" id="PS50173"/>
    </source>
</evidence>
<evidence type="ECO:0000256" key="7">
    <source>
        <dbReference type="ARBA" id="ARBA00022705"/>
    </source>
</evidence>
<dbReference type="Gene3D" id="1.10.150.20">
    <property type="entry name" value="5' to 3' exonuclease, C-terminal subdomain"/>
    <property type="match status" value="1"/>
</dbReference>
<keyword evidence="10 15" id="KW-0460">Magnesium</keyword>
<evidence type="ECO:0000256" key="13">
    <source>
        <dbReference type="ARBA" id="ARBA00023204"/>
    </source>
</evidence>
<evidence type="ECO:0000256" key="1">
    <source>
        <dbReference type="ARBA" id="ARBA00004496"/>
    </source>
</evidence>
<evidence type="ECO:0000256" key="8">
    <source>
        <dbReference type="ARBA" id="ARBA00022723"/>
    </source>
</evidence>
<dbReference type="RefSeq" id="WP_048188186.1">
    <property type="nucleotide sequence ID" value="NZ_CP011097.1"/>
</dbReference>
<keyword evidence="13 15" id="KW-0234">DNA repair</keyword>
<dbReference type="OrthoDB" id="372207at2157"/>
<dbReference type="GO" id="GO:0003887">
    <property type="term" value="F:DNA-directed DNA polymerase activity"/>
    <property type="evidence" value="ECO:0007669"/>
    <property type="project" value="UniProtKB-UniRule"/>
</dbReference>
<proteinExistence type="inferred from homology"/>
<dbReference type="Gene3D" id="3.30.1490.100">
    <property type="entry name" value="DNA polymerase, Y-family, little finger domain"/>
    <property type="match status" value="1"/>
</dbReference>
<dbReference type="Pfam" id="PF00817">
    <property type="entry name" value="IMS"/>
    <property type="match status" value="1"/>
</dbReference>
<evidence type="ECO:0000256" key="6">
    <source>
        <dbReference type="ARBA" id="ARBA00022695"/>
    </source>
</evidence>
<dbReference type="GeneID" id="24875343"/>
<reference evidence="17 18" key="1">
    <citation type="journal article" date="2016" name="Sci. Rep.">
        <title>A novel ammonia-oxidizing archaeon from wastewater treatment plant: Its enrichment, physiological and genomic characteristics.</title>
        <authorList>
            <person name="Li Y."/>
            <person name="Ding K."/>
            <person name="Wen X."/>
            <person name="Zhang B."/>
            <person name="Shen B."/>
            <person name="Yang Y."/>
        </authorList>
    </citation>
    <scope>NUCLEOTIDE SEQUENCE [LARGE SCALE GENOMIC DNA]</scope>
    <source>
        <strain evidence="17 18">SAT1</strain>
    </source>
</reference>
<comment type="similarity">
    <text evidence="2 15">Belongs to the DNA polymerase type-Y family.</text>
</comment>
<evidence type="ECO:0000256" key="5">
    <source>
        <dbReference type="ARBA" id="ARBA00022679"/>
    </source>
</evidence>